<evidence type="ECO:0000256" key="1">
    <source>
        <dbReference type="ARBA" id="ARBA00006987"/>
    </source>
</evidence>
<dbReference type="Gene3D" id="3.40.190.10">
    <property type="entry name" value="Periplasmic binding protein-like II"/>
    <property type="match status" value="1"/>
</dbReference>
<dbReference type="CDD" id="cd07012">
    <property type="entry name" value="PBP2_Bug_TTT"/>
    <property type="match status" value="1"/>
</dbReference>
<accession>A0AA91DJJ4</accession>
<proteinExistence type="inferred from homology"/>
<dbReference type="EMBL" id="LVHG01000084">
    <property type="protein sequence ID" value="OAK58028.1"/>
    <property type="molecule type" value="Genomic_DNA"/>
</dbReference>
<dbReference type="Proteomes" id="UP000077852">
    <property type="component" value="Unassembled WGS sequence"/>
</dbReference>
<comment type="caution">
    <text evidence="3">The sequence shown here is derived from an EMBL/GenBank/DDBJ whole genome shotgun (WGS) entry which is preliminary data.</text>
</comment>
<organism evidence="3 4">
    <name type="scientific">Variovorax paradoxus</name>
    <dbReference type="NCBI Taxonomy" id="34073"/>
    <lineage>
        <taxon>Bacteria</taxon>
        <taxon>Pseudomonadati</taxon>
        <taxon>Pseudomonadota</taxon>
        <taxon>Betaproteobacteria</taxon>
        <taxon>Burkholderiales</taxon>
        <taxon>Comamonadaceae</taxon>
        <taxon>Variovorax</taxon>
    </lineage>
</organism>
<evidence type="ECO:0000256" key="2">
    <source>
        <dbReference type="SAM" id="SignalP"/>
    </source>
</evidence>
<evidence type="ECO:0000313" key="4">
    <source>
        <dbReference type="Proteomes" id="UP000077852"/>
    </source>
</evidence>
<dbReference type="PANTHER" id="PTHR42928">
    <property type="entry name" value="TRICARBOXYLATE-BINDING PROTEIN"/>
    <property type="match status" value="1"/>
</dbReference>
<dbReference type="InterPro" id="IPR042100">
    <property type="entry name" value="Bug_dom1"/>
</dbReference>
<dbReference type="RefSeq" id="WP_081271003.1">
    <property type="nucleotide sequence ID" value="NZ_LVHG01000084.1"/>
</dbReference>
<reference evidence="3 4" key="1">
    <citation type="submission" date="2016-03" db="EMBL/GenBank/DDBJ databases">
        <title>Genome sequence of Variovorax paradoxus KB5.</title>
        <authorList>
            <person name="Jeong H."/>
            <person name="Hong C.E."/>
            <person name="Jo S.H."/>
            <person name="Park J.M."/>
        </authorList>
    </citation>
    <scope>NUCLEOTIDE SEQUENCE [LARGE SCALE GENOMIC DNA]</scope>
    <source>
        <strain evidence="3 4">KB5</strain>
    </source>
</reference>
<name>A0AA91DJJ4_VARPD</name>
<sequence>MPQPITHISRILIGAALAAVAAATAYAQASYPSRPVRLVVSQAPGGSSDTIARLWAEHAGKAIGATIVVENKPGAGGLIAAQNALNAPADGYTLLLGSVSLMVLNQFTYKPLPYNPEKDFVGVSMLTTVPFVLSANPATGIKTLKDLTEKAKAAPGKLNFASAGLGNSTHLAVELVDNALGISMTHIPYKGEADGVLATIGGQTEVMAPVYGTALPHIKNHKLNPLAVLAPQRTPELPDVPTLGELGVKGFDNMGWSAVVARAGTPADIVEKLNKATQAFHKSPDVQAKLKSMGVIPLSGPSTLVMETTVRDAKAWGPTLEALNLSAK</sequence>
<dbReference type="PANTHER" id="PTHR42928:SF5">
    <property type="entry name" value="BLR1237 PROTEIN"/>
    <property type="match status" value="1"/>
</dbReference>
<dbReference type="Gene3D" id="3.40.190.150">
    <property type="entry name" value="Bordetella uptake gene, domain 1"/>
    <property type="match status" value="1"/>
</dbReference>
<dbReference type="SUPFAM" id="SSF53850">
    <property type="entry name" value="Periplasmic binding protein-like II"/>
    <property type="match status" value="1"/>
</dbReference>
<comment type="similarity">
    <text evidence="1">Belongs to the UPF0065 (bug) family.</text>
</comment>
<gene>
    <name evidence="3" type="ORF">A3K87_03170</name>
</gene>
<feature type="signal peptide" evidence="2">
    <location>
        <begin position="1"/>
        <end position="27"/>
    </location>
</feature>
<dbReference type="Pfam" id="PF03401">
    <property type="entry name" value="TctC"/>
    <property type="match status" value="1"/>
</dbReference>
<dbReference type="PIRSF" id="PIRSF017082">
    <property type="entry name" value="YflP"/>
    <property type="match status" value="1"/>
</dbReference>
<protein>
    <submittedName>
        <fullName evidence="3">ABC transporter substrate-binding protein</fullName>
    </submittedName>
</protein>
<keyword evidence="2" id="KW-0732">Signal</keyword>
<feature type="chain" id="PRO_5041725050" evidence="2">
    <location>
        <begin position="28"/>
        <end position="328"/>
    </location>
</feature>
<dbReference type="AlphaFoldDB" id="A0AA91DJJ4"/>
<dbReference type="InterPro" id="IPR005064">
    <property type="entry name" value="BUG"/>
</dbReference>
<evidence type="ECO:0000313" key="3">
    <source>
        <dbReference type="EMBL" id="OAK58028.1"/>
    </source>
</evidence>